<dbReference type="InterPro" id="IPR013802">
    <property type="entry name" value="Formiminotransferase_C"/>
</dbReference>
<name>A0A0D2JYY4_9BACT</name>
<evidence type="ECO:0000313" key="10">
    <source>
        <dbReference type="EMBL" id="KIX14770.1"/>
    </source>
</evidence>
<dbReference type="InterPro" id="IPR037070">
    <property type="entry name" value="Formiminotransferase_C_sf"/>
</dbReference>
<dbReference type="EC" id="2.1.2.5" evidence="3"/>
<dbReference type="PATRIC" id="fig|1429043.3.peg.1360"/>
<evidence type="ECO:0000259" key="9">
    <source>
        <dbReference type="SMART" id="SM01222"/>
    </source>
</evidence>
<dbReference type="GO" id="GO:0019556">
    <property type="term" value="P:L-histidine catabolic process to glutamate and formamide"/>
    <property type="evidence" value="ECO:0007669"/>
    <property type="project" value="UniProtKB-UniPathway"/>
</dbReference>
<dbReference type="AlphaFoldDB" id="A0A0D2JYY4"/>
<dbReference type="SMART" id="SM01221">
    <property type="entry name" value="FTCD"/>
    <property type="match status" value="1"/>
</dbReference>
<dbReference type="GO" id="GO:0005737">
    <property type="term" value="C:cytoplasm"/>
    <property type="evidence" value="ECO:0007669"/>
    <property type="project" value="UniProtKB-SubCell"/>
</dbReference>
<feature type="domain" description="Formiminotransferase C-terminal subdomain" evidence="8">
    <location>
        <begin position="197"/>
        <end position="311"/>
    </location>
</feature>
<evidence type="ECO:0000256" key="7">
    <source>
        <dbReference type="ARBA" id="ARBA00022954"/>
    </source>
</evidence>
<reference evidence="10 11" key="1">
    <citation type="submission" date="2013-11" db="EMBL/GenBank/DDBJ databases">
        <title>Metagenomic analysis of a methanogenic consortium involved in long chain n-alkane degradation.</title>
        <authorList>
            <person name="Davidova I.A."/>
            <person name="Callaghan A.V."/>
            <person name="Wawrik B."/>
            <person name="Pruitt S."/>
            <person name="Marks C."/>
            <person name="Duncan K.E."/>
            <person name="Suflita J.M."/>
        </authorList>
    </citation>
    <scope>NUCLEOTIDE SEQUENCE [LARGE SCALE GENOMIC DNA]</scope>
    <source>
        <strain evidence="10 11">SPR</strain>
    </source>
</reference>
<dbReference type="InterPro" id="IPR037064">
    <property type="entry name" value="Formiminotransferase_N_sf"/>
</dbReference>
<comment type="subcellular location">
    <subcellularLocation>
        <location evidence="1">Cytoplasm</location>
    </subcellularLocation>
</comment>
<evidence type="ECO:0000256" key="6">
    <source>
        <dbReference type="ARBA" id="ARBA00022808"/>
    </source>
</evidence>
<keyword evidence="7" id="KW-0290">Folate-binding</keyword>
<dbReference type="SUPFAM" id="SSF55116">
    <property type="entry name" value="Formiminotransferase domain of formiminotransferase-cyclodeaminase"/>
    <property type="match status" value="2"/>
</dbReference>
<gene>
    <name evidence="10" type="ORF">X474_06405</name>
</gene>
<organism evidence="10 11">
    <name type="scientific">Dethiosulfatarculus sandiegensis</name>
    <dbReference type="NCBI Taxonomy" id="1429043"/>
    <lineage>
        <taxon>Bacteria</taxon>
        <taxon>Pseudomonadati</taxon>
        <taxon>Thermodesulfobacteriota</taxon>
        <taxon>Desulfarculia</taxon>
        <taxon>Desulfarculales</taxon>
        <taxon>Desulfarculaceae</taxon>
        <taxon>Dethiosulfatarculus</taxon>
    </lineage>
</organism>
<evidence type="ECO:0000256" key="5">
    <source>
        <dbReference type="ARBA" id="ARBA00022679"/>
    </source>
</evidence>
<protein>
    <recommendedName>
        <fullName evidence="3">glutamate formimidoyltransferase</fullName>
        <ecNumber evidence="3">2.1.2.5</ecNumber>
    </recommendedName>
</protein>
<dbReference type="PANTHER" id="PTHR12234:SF8">
    <property type="entry name" value="FORMIMINOTRANSFERASE-CYCLODEAMINASE"/>
    <property type="match status" value="1"/>
</dbReference>
<dbReference type="GO" id="GO:0005542">
    <property type="term" value="F:folic acid binding"/>
    <property type="evidence" value="ECO:0007669"/>
    <property type="project" value="UniProtKB-KW"/>
</dbReference>
<proteinExistence type="predicted"/>
<comment type="pathway">
    <text evidence="2">Amino-acid degradation; L-histidine degradation into L-glutamate; L-glutamate from N-formimidoyl-L-glutamate (transferase route): step 1/1.</text>
</comment>
<dbReference type="InterPro" id="IPR051623">
    <property type="entry name" value="FTCD"/>
</dbReference>
<sequence length="319" mass="35152">MKSAVTQIRQGEKPKMSGKIIECVPNFSEGRRPEVIEAIVAPFRGRQGVRLLDYRADADHNRLVVSLAGEPGPMTKALLEACEIAVKEIDLNMHQGGHPRIGAVDVIPFVPVMGIDMKACVDLAREFGMRFYDAFKVPVYYYEEAANNPQRKNLEKIRKGQFEGLKTAIKEESRRPDLGPAALHPTAGATVIGARKFLIAFNVNLKTDDIEVAQKIAQYVRASSGGFCHVKGIGLVLKEKGMVQVSMNLVDFQKNALYRVVEMIRMEAARWGVSVAECEVYGMIPAQALLDSAAYYLQLNDFKPEQVVELALLGSGGEA</sequence>
<evidence type="ECO:0000256" key="2">
    <source>
        <dbReference type="ARBA" id="ARBA00005082"/>
    </source>
</evidence>
<keyword evidence="11" id="KW-1185">Reference proteome</keyword>
<comment type="caution">
    <text evidence="10">The sequence shown here is derived from an EMBL/GenBank/DDBJ whole genome shotgun (WGS) entry which is preliminary data.</text>
</comment>
<accession>A0A0D2JYY4</accession>
<keyword evidence="6" id="KW-0369">Histidine metabolism</keyword>
<dbReference type="Gene3D" id="3.30.70.670">
    <property type="entry name" value="Formiminotransferase, C-terminal subdomain"/>
    <property type="match status" value="1"/>
</dbReference>
<dbReference type="PANTHER" id="PTHR12234">
    <property type="entry name" value="FORMIMINOTRANSFERASE-CYCLODEAMINASE"/>
    <property type="match status" value="1"/>
</dbReference>
<dbReference type="InterPro" id="IPR004227">
    <property type="entry name" value="Formiminotransferase_cat"/>
</dbReference>
<evidence type="ECO:0000256" key="4">
    <source>
        <dbReference type="ARBA" id="ARBA00022490"/>
    </source>
</evidence>
<evidence type="ECO:0000256" key="1">
    <source>
        <dbReference type="ARBA" id="ARBA00004496"/>
    </source>
</evidence>
<dbReference type="SMART" id="SM01222">
    <property type="entry name" value="FTCD_N"/>
    <property type="match status" value="1"/>
</dbReference>
<dbReference type="InterPro" id="IPR012886">
    <property type="entry name" value="Formiminotransferase_N"/>
</dbReference>
<dbReference type="GO" id="GO:0030409">
    <property type="term" value="F:glutamate formimidoyltransferase activity"/>
    <property type="evidence" value="ECO:0007669"/>
    <property type="project" value="UniProtKB-EC"/>
</dbReference>
<evidence type="ECO:0000313" key="11">
    <source>
        <dbReference type="Proteomes" id="UP000032233"/>
    </source>
</evidence>
<feature type="domain" description="Formiminotransferase N-terminal subdomain" evidence="9">
    <location>
        <begin position="19"/>
        <end position="196"/>
    </location>
</feature>
<dbReference type="NCBIfam" id="TIGR02024">
    <property type="entry name" value="FtcD"/>
    <property type="match status" value="1"/>
</dbReference>
<dbReference type="Gene3D" id="3.30.990.10">
    <property type="entry name" value="Formiminotransferase, N-terminal subdomain"/>
    <property type="match status" value="1"/>
</dbReference>
<dbReference type="UniPathway" id="UPA00379">
    <property type="reaction ID" value="UER00555"/>
</dbReference>
<dbReference type="GO" id="GO:0019557">
    <property type="term" value="P:L-histidine catabolic process to glutamate and formate"/>
    <property type="evidence" value="ECO:0007669"/>
    <property type="project" value="UniProtKB-UniPathway"/>
</dbReference>
<dbReference type="InterPro" id="IPR022384">
    <property type="entry name" value="FormiminoTrfase_cat_dom_sf"/>
</dbReference>
<dbReference type="Pfam" id="PF07837">
    <property type="entry name" value="FTCD_N"/>
    <property type="match status" value="1"/>
</dbReference>
<dbReference type="STRING" id="1429043.X474_06405"/>
<dbReference type="Pfam" id="PF02971">
    <property type="entry name" value="FTCD"/>
    <property type="match status" value="1"/>
</dbReference>
<dbReference type="EMBL" id="AZAC01000008">
    <property type="protein sequence ID" value="KIX14770.1"/>
    <property type="molecule type" value="Genomic_DNA"/>
</dbReference>
<dbReference type="InParanoid" id="A0A0D2JYY4"/>
<keyword evidence="5 10" id="KW-0808">Transferase</keyword>
<keyword evidence="4" id="KW-0963">Cytoplasm</keyword>
<evidence type="ECO:0000259" key="8">
    <source>
        <dbReference type="SMART" id="SM01221"/>
    </source>
</evidence>
<dbReference type="Proteomes" id="UP000032233">
    <property type="component" value="Unassembled WGS sequence"/>
</dbReference>
<evidence type="ECO:0000256" key="3">
    <source>
        <dbReference type="ARBA" id="ARBA00012252"/>
    </source>
</evidence>